<gene>
    <name evidence="7" type="ORF">IPOD504_LOCUS7492</name>
</gene>
<dbReference type="NCBIfam" id="TIGR01958">
    <property type="entry name" value="nuoE_fam"/>
    <property type="match status" value="1"/>
</dbReference>
<keyword evidence="2" id="KW-0001">2Fe-2S</keyword>
<comment type="similarity">
    <text evidence="1">Belongs to the complex I 24 kDa subunit family.</text>
</comment>
<dbReference type="InterPro" id="IPR042128">
    <property type="entry name" value="NuoE_dom"/>
</dbReference>
<keyword evidence="8" id="KW-1185">Reference proteome</keyword>
<dbReference type="PANTHER" id="PTHR10371:SF3">
    <property type="entry name" value="NADH DEHYDROGENASE [UBIQUINONE] FLAVOPROTEIN 2, MITOCHONDRIAL"/>
    <property type="match status" value="1"/>
</dbReference>
<dbReference type="PIRSF" id="PIRSF000216">
    <property type="entry name" value="NADH_DH_24kDa"/>
    <property type="match status" value="1"/>
</dbReference>
<protein>
    <submittedName>
        <fullName evidence="7">Uncharacterized protein</fullName>
    </submittedName>
</protein>
<evidence type="ECO:0000313" key="7">
    <source>
        <dbReference type="EMBL" id="CAH2050490.1"/>
    </source>
</evidence>
<name>A0ABN8IB71_9NEOP</name>
<keyword evidence="4" id="KW-0408">Iron</keyword>
<dbReference type="InterPro" id="IPR041921">
    <property type="entry name" value="NuoE_N"/>
</dbReference>
<dbReference type="InterPro" id="IPR036249">
    <property type="entry name" value="Thioredoxin-like_sf"/>
</dbReference>
<dbReference type="Pfam" id="PF01257">
    <property type="entry name" value="2Fe-2S_thioredx"/>
    <property type="match status" value="1"/>
</dbReference>
<dbReference type="SUPFAM" id="SSF52833">
    <property type="entry name" value="Thioredoxin-like"/>
    <property type="match status" value="1"/>
</dbReference>
<keyword evidence="3" id="KW-0479">Metal-binding</keyword>
<organism evidence="7 8">
    <name type="scientific">Iphiclides podalirius</name>
    <name type="common">scarce swallowtail</name>
    <dbReference type="NCBI Taxonomy" id="110791"/>
    <lineage>
        <taxon>Eukaryota</taxon>
        <taxon>Metazoa</taxon>
        <taxon>Ecdysozoa</taxon>
        <taxon>Arthropoda</taxon>
        <taxon>Hexapoda</taxon>
        <taxon>Insecta</taxon>
        <taxon>Pterygota</taxon>
        <taxon>Neoptera</taxon>
        <taxon>Endopterygota</taxon>
        <taxon>Lepidoptera</taxon>
        <taxon>Glossata</taxon>
        <taxon>Ditrysia</taxon>
        <taxon>Papilionoidea</taxon>
        <taxon>Papilionidae</taxon>
        <taxon>Papilioninae</taxon>
        <taxon>Iphiclides</taxon>
    </lineage>
</organism>
<dbReference type="Gene3D" id="3.40.30.10">
    <property type="entry name" value="Glutaredoxin"/>
    <property type="match status" value="1"/>
</dbReference>
<comment type="cofactor">
    <cofactor evidence="6">
        <name>[2Fe-2S] cluster</name>
        <dbReference type="ChEBI" id="CHEBI:190135"/>
    </cofactor>
</comment>
<feature type="non-terminal residue" evidence="7">
    <location>
        <position position="201"/>
    </location>
</feature>
<dbReference type="PANTHER" id="PTHR10371">
    <property type="entry name" value="NADH DEHYDROGENASE UBIQUINONE FLAVOPROTEIN 2, MITOCHONDRIAL"/>
    <property type="match status" value="1"/>
</dbReference>
<evidence type="ECO:0000256" key="1">
    <source>
        <dbReference type="ARBA" id="ARBA00010643"/>
    </source>
</evidence>
<accession>A0ABN8IB71</accession>
<dbReference type="InterPro" id="IPR002023">
    <property type="entry name" value="NuoE-like"/>
</dbReference>
<keyword evidence="5" id="KW-0411">Iron-sulfur</keyword>
<evidence type="ECO:0000256" key="4">
    <source>
        <dbReference type="ARBA" id="ARBA00023004"/>
    </source>
</evidence>
<dbReference type="CDD" id="cd03064">
    <property type="entry name" value="TRX_Fd_NuoE"/>
    <property type="match status" value="1"/>
</dbReference>
<dbReference type="Gene3D" id="1.10.10.1590">
    <property type="entry name" value="NADH-quinone oxidoreductase subunit E"/>
    <property type="match status" value="1"/>
</dbReference>
<dbReference type="Proteomes" id="UP000837857">
    <property type="component" value="Chromosome 2"/>
</dbReference>
<evidence type="ECO:0000256" key="6">
    <source>
        <dbReference type="ARBA" id="ARBA00034078"/>
    </source>
</evidence>
<evidence type="ECO:0000256" key="2">
    <source>
        <dbReference type="ARBA" id="ARBA00022714"/>
    </source>
</evidence>
<dbReference type="EMBL" id="OW152814">
    <property type="protein sequence ID" value="CAH2050490.1"/>
    <property type="molecule type" value="Genomic_DNA"/>
</dbReference>
<reference evidence="7" key="1">
    <citation type="submission" date="2022-03" db="EMBL/GenBank/DDBJ databases">
        <authorList>
            <person name="Martin H S."/>
        </authorList>
    </citation>
    <scope>NUCLEOTIDE SEQUENCE</scope>
</reference>
<evidence type="ECO:0000256" key="5">
    <source>
        <dbReference type="ARBA" id="ARBA00023014"/>
    </source>
</evidence>
<evidence type="ECO:0000256" key="3">
    <source>
        <dbReference type="ARBA" id="ARBA00022723"/>
    </source>
</evidence>
<sequence>MPFEFSEANMTRLRAVIQNYPKGAQRSALGAALDIVQRQIGWIPISAMHKVAKILSIPRMRVYEYATFYTMCKRRYRGKFNIKVCVTTPCMIRGSDLILQAAEDATGCAEGGLSKDKLFGVDIVQCQGACANAPVMVVNDDYFEDLTVCDVYNIVETLKCGGIPPAGPQSGRYAAEPACGQTTLCEPPQGPGFGVQGALLK</sequence>
<proteinExistence type="inferred from homology"/>
<evidence type="ECO:0000313" key="8">
    <source>
        <dbReference type="Proteomes" id="UP000837857"/>
    </source>
</evidence>